<keyword evidence="4 7" id="KW-0378">Hydrolase</keyword>
<keyword evidence="6 7" id="KW-0511">Multifunctional enzyme</keyword>
<dbReference type="SMART" id="SM00471">
    <property type="entry name" value="HDc"/>
    <property type="match status" value="1"/>
</dbReference>
<proteinExistence type="inferred from homology"/>
<keyword evidence="1 7" id="KW-0808">Transferase</keyword>
<evidence type="ECO:0000259" key="8">
    <source>
        <dbReference type="PROSITE" id="PS51671"/>
    </source>
</evidence>
<dbReference type="InterPro" id="IPR002912">
    <property type="entry name" value="ACT_dom"/>
</dbReference>
<comment type="caution">
    <text evidence="7">Lacks conserved residue(s) required for the propagation of feature annotation.</text>
</comment>
<protein>
    <recommendedName>
        <fullName evidence="7">Bifunctional uridylyltransferase/uridylyl-removing enzyme</fullName>
        <shortName evidence="7">UTase/UR</shortName>
    </recommendedName>
    <alternativeName>
        <fullName evidence="7">Bifunctional [protein-PII] modification enzyme</fullName>
    </alternativeName>
    <alternativeName>
        <fullName evidence="7">Bifunctional nitrogen sensor protein</fullName>
    </alternativeName>
    <domain>
        <recommendedName>
            <fullName evidence="7">[Protein-PII] uridylyltransferase</fullName>
            <shortName evidence="7">PII uridylyltransferase</shortName>
            <shortName evidence="7">UTase</shortName>
            <ecNumber evidence="7">2.7.7.59</ecNumber>
        </recommendedName>
    </domain>
    <domain>
        <recommendedName>
            <fullName evidence="7">[Protein-PII]-UMP uridylyl-removing enzyme</fullName>
            <shortName evidence="7">UR</shortName>
            <ecNumber evidence="7">3.1.4.-</ecNumber>
        </recommendedName>
    </domain>
</protein>
<reference evidence="11" key="1">
    <citation type="submission" date="2012-06" db="EMBL/GenBank/DDBJ databases">
        <title>Complete sequence of chromosome of Desulfomonile tiedjei DSM 6799.</title>
        <authorList>
            <person name="Lucas S."/>
            <person name="Copeland A."/>
            <person name="Lapidus A."/>
            <person name="Glavina del Rio T."/>
            <person name="Dalin E."/>
            <person name="Tice H."/>
            <person name="Bruce D."/>
            <person name="Goodwin L."/>
            <person name="Pitluck S."/>
            <person name="Peters L."/>
            <person name="Ovchinnikova G."/>
            <person name="Zeytun A."/>
            <person name="Lu M."/>
            <person name="Kyrpides N."/>
            <person name="Mavromatis K."/>
            <person name="Ivanova N."/>
            <person name="Brettin T."/>
            <person name="Detter J.C."/>
            <person name="Han C."/>
            <person name="Larimer F."/>
            <person name="Land M."/>
            <person name="Hauser L."/>
            <person name="Markowitz V."/>
            <person name="Cheng J.-F."/>
            <person name="Hugenholtz P."/>
            <person name="Woyke T."/>
            <person name="Wu D."/>
            <person name="Spring S."/>
            <person name="Schroeder M."/>
            <person name="Brambilla E."/>
            <person name="Klenk H.-P."/>
            <person name="Eisen J.A."/>
        </authorList>
    </citation>
    <scope>NUCLEOTIDE SEQUENCE [LARGE SCALE GENOMIC DNA]</scope>
    <source>
        <strain evidence="11">ATCC 49306 / DSM 6799 / DCB-1</strain>
    </source>
</reference>
<comment type="catalytic activity">
    <reaction evidence="7">
        <text>[protein-PII]-uridylyl-L-tyrosine + H2O = [protein-PII]-L-tyrosine + UMP + H(+)</text>
        <dbReference type="Rhea" id="RHEA:48600"/>
        <dbReference type="Rhea" id="RHEA-COMP:12147"/>
        <dbReference type="Rhea" id="RHEA-COMP:12148"/>
        <dbReference type="ChEBI" id="CHEBI:15377"/>
        <dbReference type="ChEBI" id="CHEBI:15378"/>
        <dbReference type="ChEBI" id="CHEBI:46858"/>
        <dbReference type="ChEBI" id="CHEBI:57865"/>
        <dbReference type="ChEBI" id="CHEBI:90602"/>
    </reaction>
</comment>
<name>I4BZZ5_DESTA</name>
<dbReference type="RefSeq" id="WP_014808045.1">
    <property type="nucleotide sequence ID" value="NC_018025.1"/>
</dbReference>
<dbReference type="eggNOG" id="COG2844">
    <property type="taxonomic scope" value="Bacteria"/>
</dbReference>
<dbReference type="CDD" id="cd04899">
    <property type="entry name" value="ACT_ACR-UUR-like_2"/>
    <property type="match status" value="1"/>
</dbReference>
<sequence length="889" mass="102236">MRYIFAQHDRSFHIKTIREGIAEFRDTGKADPGNFLMHPLYDAVLRQLADHFLGHWKDSIALLGLGGYGRKEMSPFSDIDLLFLRPEDASEGIYRGIRSLLYLLWDARVELGHSVRTIDECKHEADKDLAVLTSLLDMRFVWGDEKIFRQLLIERGELIRETDPLELYLKIEAEILKSSNKFGHTIYVLEPHLKEGPGSLRYMQLINWLSKLIFGCNSIDDLGMAGICGEKTVLEARAGLTFLAEIRTRLHFIADRRDDRLKFDSQSVLARDMGFVDTPERQAVESFMREYYRHASSMDFFGRRVLARARLFLRPKIAMEEKRLKLDDSFHIGAGGINHDFPENFGTDPKDLIRVFQKVAATGCELDIRLVDLIRRRLDAVNEELRQDPEANRMFLEIFRSRGAIAKALNAMMKIGFLERFITEFAWIRFLPQHDIYHQYTVDLHTMSVLEYIDSFARKTGDPDDHLLRVISSRLDHPEVLSLAGLFHDIAKGRGPGHELRGEQIAAPVLRRLGLPEPHIDEVCFLIRNHLAMTHLAFKKDLHDSALIGRFAENVMEQRRLDLLLLLTHADLRAVGPTAFGSWRRMLLEELYYRTLDVIEGEGLEGEDLSEWIRQIKGAIREIVPVDLRDENLEKFLQESGSRYFLDFYPGVIAGHYAAMRRYLDAEGKTELDFGDAIAEKTDHRRPGYSAITLLTRDRRGLFFRIAGTMSANRINILSAWTHSIGSVAVATFHVNDIPEGPLNDPARWEGFKSDFRKVLKGEVDVDELVLARRRSRRPFGTSSVPRFPLKVQVDNAASDRSTIIEVYAHDRPGLLYDITRKLTSLGLNISLTKITTEIDQAADIFYVQDEFGNKIMDFDRMEEIRSSLKNHLTSMEEEHFSDKKEAFR</sequence>
<comment type="similarity">
    <text evidence="7">Belongs to the GlnD family.</text>
</comment>
<dbReference type="GO" id="GO:0008773">
    <property type="term" value="F:[protein-PII] uridylyltransferase activity"/>
    <property type="evidence" value="ECO:0007669"/>
    <property type="project" value="UniProtKB-UniRule"/>
</dbReference>
<dbReference type="InterPro" id="IPR013546">
    <property type="entry name" value="PII_UdlTrfase/GS_AdlTrfase"/>
</dbReference>
<keyword evidence="5 7" id="KW-0460">Magnesium</keyword>
<evidence type="ECO:0000256" key="2">
    <source>
        <dbReference type="ARBA" id="ARBA00022695"/>
    </source>
</evidence>
<dbReference type="EC" id="2.7.7.59" evidence="7"/>
<dbReference type="InterPro" id="IPR003607">
    <property type="entry name" value="HD/PDEase_dom"/>
</dbReference>
<dbReference type="PROSITE" id="PS51671">
    <property type="entry name" value="ACT"/>
    <property type="match status" value="2"/>
</dbReference>
<organism evidence="10 11">
    <name type="scientific">Desulfomonile tiedjei (strain ATCC 49306 / DSM 6799 / DCB-1)</name>
    <dbReference type="NCBI Taxonomy" id="706587"/>
    <lineage>
        <taxon>Bacteria</taxon>
        <taxon>Pseudomonadati</taxon>
        <taxon>Thermodesulfobacteriota</taxon>
        <taxon>Desulfomonilia</taxon>
        <taxon>Desulfomonilales</taxon>
        <taxon>Desulfomonilaceae</taxon>
        <taxon>Desulfomonile</taxon>
    </lineage>
</organism>
<dbReference type="PANTHER" id="PTHR47320">
    <property type="entry name" value="BIFUNCTIONAL URIDYLYLTRANSFERASE/URIDYLYL-REMOVING ENZYME"/>
    <property type="match status" value="1"/>
</dbReference>
<evidence type="ECO:0000259" key="9">
    <source>
        <dbReference type="PROSITE" id="PS51831"/>
    </source>
</evidence>
<dbReference type="Pfam" id="PF01966">
    <property type="entry name" value="HD"/>
    <property type="match status" value="1"/>
</dbReference>
<dbReference type="KEGG" id="dti:Desti_0140"/>
<comment type="catalytic activity">
    <reaction evidence="7">
        <text>[protein-PII]-L-tyrosine + UTP = [protein-PII]-uridylyl-L-tyrosine + diphosphate</text>
        <dbReference type="Rhea" id="RHEA:13673"/>
        <dbReference type="Rhea" id="RHEA-COMP:12147"/>
        <dbReference type="Rhea" id="RHEA-COMP:12148"/>
        <dbReference type="ChEBI" id="CHEBI:33019"/>
        <dbReference type="ChEBI" id="CHEBI:46398"/>
        <dbReference type="ChEBI" id="CHEBI:46858"/>
        <dbReference type="ChEBI" id="CHEBI:90602"/>
        <dbReference type="EC" id="2.7.7.59"/>
    </reaction>
</comment>
<evidence type="ECO:0000256" key="1">
    <source>
        <dbReference type="ARBA" id="ARBA00022679"/>
    </source>
</evidence>
<comment type="activity regulation">
    <text evidence="7">Uridylyltransferase (UTase) activity is inhibited by glutamine, while glutamine activates uridylyl-removing (UR) activity.</text>
</comment>
<dbReference type="InterPro" id="IPR010043">
    <property type="entry name" value="UTase/UR"/>
</dbReference>
<evidence type="ECO:0000256" key="5">
    <source>
        <dbReference type="ARBA" id="ARBA00022842"/>
    </source>
</evidence>
<dbReference type="EC" id="3.1.4.-" evidence="7"/>
<dbReference type="PANTHER" id="PTHR47320:SF1">
    <property type="entry name" value="BIFUNCTIONAL URIDYLYLTRANSFERASE_URIDYLYL-REMOVING ENZYME"/>
    <property type="match status" value="1"/>
</dbReference>
<evidence type="ECO:0000313" key="10">
    <source>
        <dbReference type="EMBL" id="AFM22886.1"/>
    </source>
</evidence>
<keyword evidence="3" id="KW-0677">Repeat</keyword>
<accession>I4BZZ5</accession>
<dbReference type="GO" id="GO:0006808">
    <property type="term" value="P:regulation of nitrogen utilization"/>
    <property type="evidence" value="ECO:0007669"/>
    <property type="project" value="UniProtKB-UniRule"/>
</dbReference>
<dbReference type="GO" id="GO:0008081">
    <property type="term" value="F:phosphoric diester hydrolase activity"/>
    <property type="evidence" value="ECO:0007669"/>
    <property type="project" value="UniProtKB-UniRule"/>
</dbReference>
<dbReference type="Pfam" id="PF24931">
    <property type="entry name" value="ACT_ACR9_3rd"/>
    <property type="match status" value="1"/>
</dbReference>
<dbReference type="Gene3D" id="1.10.3210.10">
    <property type="entry name" value="Hypothetical protein af1432"/>
    <property type="match status" value="1"/>
</dbReference>
<dbReference type="SUPFAM" id="SSF109604">
    <property type="entry name" value="HD-domain/PDEase-like"/>
    <property type="match status" value="1"/>
</dbReference>
<evidence type="ECO:0000256" key="3">
    <source>
        <dbReference type="ARBA" id="ARBA00022737"/>
    </source>
</evidence>
<comment type="function">
    <text evidence="7">Modifies, by uridylylation and deuridylylation, the PII regulatory proteins (GlnB and homologs), in response to the nitrogen status of the cell that GlnD senses through the glutamine level. Under low glutamine levels, catalyzes the conversion of the PII proteins and UTP to PII-UMP and PPi, while under higher glutamine levels, GlnD hydrolyzes PII-UMP to PII and UMP (deuridylylation). Thus, controls uridylylation state and activity of the PII proteins, and plays an important role in the regulation of nitrogen assimilation and metabolism.</text>
</comment>
<dbReference type="PROSITE" id="PS51831">
    <property type="entry name" value="HD"/>
    <property type="match status" value="1"/>
</dbReference>
<gene>
    <name evidence="7" type="primary">glnD</name>
    <name evidence="10" type="ordered locus">Desti_0140</name>
</gene>
<dbReference type="HOGENOM" id="CLU_012833_1_0_7"/>
<dbReference type="InterPro" id="IPR006674">
    <property type="entry name" value="HD_domain"/>
</dbReference>
<dbReference type="HAMAP" id="MF_00277">
    <property type="entry name" value="PII_uridylyl_transf"/>
    <property type="match status" value="1"/>
</dbReference>
<keyword evidence="11" id="KW-1185">Reference proteome</keyword>
<evidence type="ECO:0000313" key="11">
    <source>
        <dbReference type="Proteomes" id="UP000006055"/>
    </source>
</evidence>
<dbReference type="STRING" id="706587.Desti_0140"/>
<dbReference type="InterPro" id="IPR043519">
    <property type="entry name" value="NT_sf"/>
</dbReference>
<dbReference type="OrthoDB" id="9758038at2"/>
<dbReference type="Gene3D" id="3.30.70.260">
    <property type="match status" value="1"/>
</dbReference>
<dbReference type="CDD" id="cd04873">
    <property type="entry name" value="ACT_UUR-ACR-like"/>
    <property type="match status" value="1"/>
</dbReference>
<dbReference type="AlphaFoldDB" id="I4BZZ5"/>
<dbReference type="PIRSF" id="PIRSF006288">
    <property type="entry name" value="PII_uridyltransf"/>
    <property type="match status" value="1"/>
</dbReference>
<dbReference type="Proteomes" id="UP000006055">
    <property type="component" value="Chromosome"/>
</dbReference>
<evidence type="ECO:0000256" key="4">
    <source>
        <dbReference type="ARBA" id="ARBA00022801"/>
    </source>
</evidence>
<dbReference type="SUPFAM" id="SSF55021">
    <property type="entry name" value="ACT-like"/>
    <property type="match status" value="2"/>
</dbReference>
<comment type="domain">
    <text evidence="7">Has four distinct domains: an N-terminal nucleotidyltransferase (NT) domain responsible for UTase activity, a central HD domain that encodes UR activity, and two C-terminal ACT domains that seem to have a role in glutamine sensing.</text>
</comment>
<dbReference type="CDD" id="cd05401">
    <property type="entry name" value="NT_GlnE_GlnD_like"/>
    <property type="match status" value="1"/>
</dbReference>
<dbReference type="Pfam" id="PF08335">
    <property type="entry name" value="GlnD_UR_UTase"/>
    <property type="match status" value="1"/>
</dbReference>
<evidence type="ECO:0000256" key="6">
    <source>
        <dbReference type="ARBA" id="ARBA00023268"/>
    </source>
</evidence>
<feature type="domain" description="HD" evidence="9">
    <location>
        <begin position="442"/>
        <end position="564"/>
    </location>
</feature>
<dbReference type="NCBIfam" id="TIGR01693">
    <property type="entry name" value="UTase_glnD"/>
    <property type="match status" value="1"/>
</dbReference>
<dbReference type="SUPFAM" id="SSF81301">
    <property type="entry name" value="Nucleotidyltransferase"/>
    <property type="match status" value="1"/>
</dbReference>
<feature type="domain" description="ACT" evidence="8">
    <location>
        <begin position="691"/>
        <end position="774"/>
    </location>
</feature>
<dbReference type="EMBL" id="CP003360">
    <property type="protein sequence ID" value="AFM22886.1"/>
    <property type="molecule type" value="Genomic_DNA"/>
</dbReference>
<feature type="region of interest" description="Uridylyltransferase" evidence="7">
    <location>
        <begin position="1"/>
        <end position="325"/>
    </location>
</feature>
<dbReference type="PATRIC" id="fig|706587.4.peg.158"/>
<dbReference type="InterPro" id="IPR045865">
    <property type="entry name" value="ACT-like_dom_sf"/>
</dbReference>
<comment type="cofactor">
    <cofactor evidence="7">
        <name>Mg(2+)</name>
        <dbReference type="ChEBI" id="CHEBI:18420"/>
    </cofactor>
</comment>
<feature type="domain" description="ACT" evidence="8">
    <location>
        <begin position="804"/>
        <end position="885"/>
    </location>
</feature>
<keyword evidence="2 7" id="KW-0548">Nucleotidyltransferase</keyword>
<evidence type="ECO:0000256" key="7">
    <source>
        <dbReference type="HAMAP-Rule" id="MF_00277"/>
    </source>
</evidence>